<reference evidence="2" key="1">
    <citation type="journal article" date="2020" name="bioRxiv">
        <title>Historical genomics reveals the evolutionary mechanisms behind multiple outbreaks of the host-specific coffee wilt pathogen Fusarium xylarioides.</title>
        <authorList>
            <person name="Peck D."/>
            <person name="Nowell R.W."/>
            <person name="Flood J."/>
            <person name="Ryan M.J."/>
            <person name="Barraclough T.G."/>
        </authorList>
    </citation>
    <scope>NUCLEOTIDE SEQUENCE</scope>
    <source>
        <strain evidence="2">IMI 127659i</strain>
    </source>
</reference>
<evidence type="ECO:0000313" key="2">
    <source>
        <dbReference type="EMBL" id="KAG5763354.1"/>
    </source>
</evidence>
<proteinExistence type="predicted"/>
<accession>A0A9P7LFL8</accession>
<keyword evidence="3" id="KW-1185">Reference proteome</keyword>
<reference evidence="2" key="2">
    <citation type="submission" date="2020-10" db="EMBL/GenBank/DDBJ databases">
        <authorList>
            <person name="Peck L.D."/>
            <person name="Nowell R.W."/>
            <person name="Flood J."/>
            <person name="Ryan M.J."/>
            <person name="Barraclough T.G."/>
        </authorList>
    </citation>
    <scope>NUCLEOTIDE SEQUENCE</scope>
    <source>
        <strain evidence="2">IMI 127659i</strain>
    </source>
</reference>
<organism evidence="2 3">
    <name type="scientific">Fusarium xylarioides</name>
    <dbReference type="NCBI Taxonomy" id="221167"/>
    <lineage>
        <taxon>Eukaryota</taxon>
        <taxon>Fungi</taxon>
        <taxon>Dikarya</taxon>
        <taxon>Ascomycota</taxon>
        <taxon>Pezizomycotina</taxon>
        <taxon>Sordariomycetes</taxon>
        <taxon>Hypocreomycetidae</taxon>
        <taxon>Hypocreales</taxon>
        <taxon>Nectriaceae</taxon>
        <taxon>Fusarium</taxon>
        <taxon>Fusarium fujikuroi species complex</taxon>
    </lineage>
</organism>
<feature type="region of interest" description="Disordered" evidence="1">
    <location>
        <begin position="26"/>
        <end position="55"/>
    </location>
</feature>
<evidence type="ECO:0000313" key="3">
    <source>
        <dbReference type="Proteomes" id="UP000750502"/>
    </source>
</evidence>
<sequence length="90" mass="10063">MASSQNLVSCYTDRILPSLPARIFPLPDSDVPEDSEDEDLGDVFERDEDDNGYEEPDLETIHCLTRRLVTAIHTVQYVVDDVKAFTASGC</sequence>
<feature type="compositionally biased region" description="Acidic residues" evidence="1">
    <location>
        <begin position="30"/>
        <end position="55"/>
    </location>
</feature>
<comment type="caution">
    <text evidence="2">The sequence shown here is derived from an EMBL/GenBank/DDBJ whole genome shotgun (WGS) entry which is preliminary data.</text>
</comment>
<gene>
    <name evidence="2" type="ORF">H9Q72_008535</name>
</gene>
<evidence type="ECO:0000256" key="1">
    <source>
        <dbReference type="SAM" id="MobiDB-lite"/>
    </source>
</evidence>
<protein>
    <submittedName>
        <fullName evidence="2">Uncharacterized protein</fullName>
    </submittedName>
</protein>
<dbReference type="EMBL" id="JADFTT010000312">
    <property type="protein sequence ID" value="KAG5763354.1"/>
    <property type="molecule type" value="Genomic_DNA"/>
</dbReference>
<dbReference type="AlphaFoldDB" id="A0A9P7LFL8"/>
<dbReference type="Proteomes" id="UP000750502">
    <property type="component" value="Unassembled WGS sequence"/>
</dbReference>
<name>A0A9P7LFL8_9HYPO</name>